<gene>
    <name evidence="1" type="ORF">HII12_002990</name>
</gene>
<dbReference type="Proteomes" id="UP000568158">
    <property type="component" value="Unassembled WGS sequence"/>
</dbReference>
<evidence type="ECO:0000313" key="1">
    <source>
        <dbReference type="EMBL" id="KAF6010283.1"/>
    </source>
</evidence>
<reference evidence="1 2" key="1">
    <citation type="journal article" date="2020" name="Appl. Microbiol. Biotechnol.">
        <title>Targeted gene deletion in Brettanomyces bruxellensis with an expression-free CRISPR-Cas9 system.</title>
        <authorList>
            <person name="Varela C."/>
            <person name="Bartel C."/>
            <person name="Onetto C."/>
            <person name="Borneman A."/>
        </authorList>
    </citation>
    <scope>NUCLEOTIDE SEQUENCE [LARGE SCALE GENOMIC DNA]</scope>
    <source>
        <strain evidence="1 2">AWRI1613</strain>
    </source>
</reference>
<organism evidence="1 2">
    <name type="scientific">Dekkera bruxellensis</name>
    <name type="common">Brettanomyces custersii</name>
    <dbReference type="NCBI Taxonomy" id="5007"/>
    <lineage>
        <taxon>Eukaryota</taxon>
        <taxon>Fungi</taxon>
        <taxon>Dikarya</taxon>
        <taxon>Ascomycota</taxon>
        <taxon>Saccharomycotina</taxon>
        <taxon>Pichiomycetes</taxon>
        <taxon>Pichiales</taxon>
        <taxon>Pichiaceae</taxon>
        <taxon>Brettanomyces</taxon>
    </lineage>
</organism>
<protein>
    <submittedName>
        <fullName evidence="1">Uncharacterized protein</fullName>
    </submittedName>
</protein>
<accession>A0A8H6ETX7</accession>
<evidence type="ECO:0000313" key="2">
    <source>
        <dbReference type="Proteomes" id="UP000568158"/>
    </source>
</evidence>
<dbReference type="EMBL" id="JABCYN010000027">
    <property type="protein sequence ID" value="KAF6010283.1"/>
    <property type="molecule type" value="Genomic_DNA"/>
</dbReference>
<comment type="caution">
    <text evidence="1">The sequence shown here is derived from an EMBL/GenBank/DDBJ whole genome shotgun (WGS) entry which is preliminary data.</text>
</comment>
<proteinExistence type="predicted"/>
<sequence length="85" mass="8787">MAAIELKARDAVTKAEATVGSAYFYTDLQQVTKDIQTQVMTTSSTRGPTTQLSSSEVAASIENPAATSISSLVNSNITASTQGGD</sequence>
<dbReference type="AlphaFoldDB" id="A0A8H6ETX7"/>
<name>A0A8H6ETX7_DEKBR</name>